<name>A0A2V5H915_ASPV1</name>
<proteinExistence type="predicted"/>
<accession>A0A2V5H915</accession>
<evidence type="ECO:0000313" key="2">
    <source>
        <dbReference type="Proteomes" id="UP000249829"/>
    </source>
</evidence>
<dbReference type="Proteomes" id="UP000249829">
    <property type="component" value="Unassembled WGS sequence"/>
</dbReference>
<reference evidence="1 2" key="1">
    <citation type="submission" date="2018-02" db="EMBL/GenBank/DDBJ databases">
        <title>The genomes of Aspergillus section Nigri reveals drivers in fungal speciation.</title>
        <authorList>
            <consortium name="DOE Joint Genome Institute"/>
            <person name="Vesth T.C."/>
            <person name="Nybo J."/>
            <person name="Theobald S."/>
            <person name="Brandl J."/>
            <person name="Frisvad J.C."/>
            <person name="Nielsen K.F."/>
            <person name="Lyhne E.K."/>
            <person name="Kogle M.E."/>
            <person name="Kuo A."/>
            <person name="Riley R."/>
            <person name="Clum A."/>
            <person name="Nolan M."/>
            <person name="Lipzen A."/>
            <person name="Salamov A."/>
            <person name="Henrissat B."/>
            <person name="Wiebenga A."/>
            <person name="De vries R.P."/>
            <person name="Grigoriev I.V."/>
            <person name="Mortensen U.H."/>
            <person name="Andersen M.R."/>
            <person name="Baker S.E."/>
        </authorList>
    </citation>
    <scope>NUCLEOTIDE SEQUENCE [LARGE SCALE GENOMIC DNA]</scope>
    <source>
        <strain evidence="1 2">CBS 115571</strain>
    </source>
</reference>
<organism evidence="1 2">
    <name type="scientific">Aspergillus violaceofuscus (strain CBS 115571)</name>
    <dbReference type="NCBI Taxonomy" id="1450538"/>
    <lineage>
        <taxon>Eukaryota</taxon>
        <taxon>Fungi</taxon>
        <taxon>Dikarya</taxon>
        <taxon>Ascomycota</taxon>
        <taxon>Pezizomycotina</taxon>
        <taxon>Eurotiomycetes</taxon>
        <taxon>Eurotiomycetidae</taxon>
        <taxon>Eurotiales</taxon>
        <taxon>Aspergillaceae</taxon>
        <taxon>Aspergillus</taxon>
    </lineage>
</organism>
<dbReference type="EMBL" id="KZ825122">
    <property type="protein sequence ID" value="PYI20828.1"/>
    <property type="molecule type" value="Genomic_DNA"/>
</dbReference>
<sequence length="87" mass="9897">MLELGRCKNHLNYTCCKMVSKLILVVVATVNGRCMRAECRGQKCGGGGHPQQLQFQFHHRSVSPPPSTLFDCFQHWNYYASPSRNLL</sequence>
<gene>
    <name evidence="1" type="ORF">BO99DRAFT_102626</name>
</gene>
<keyword evidence="2" id="KW-1185">Reference proteome</keyword>
<evidence type="ECO:0000313" key="1">
    <source>
        <dbReference type="EMBL" id="PYI20828.1"/>
    </source>
</evidence>
<protein>
    <submittedName>
        <fullName evidence="1">Uncharacterized protein</fullName>
    </submittedName>
</protein>
<dbReference type="AlphaFoldDB" id="A0A2V5H915"/>